<evidence type="ECO:0000313" key="2">
    <source>
        <dbReference type="EMBL" id="TWJ28207.1"/>
    </source>
</evidence>
<dbReference type="Proteomes" id="UP000319728">
    <property type="component" value="Unassembled WGS sequence"/>
</dbReference>
<keyword evidence="3" id="KW-1185">Reference proteome</keyword>
<dbReference type="OrthoDB" id="3440574at2"/>
<evidence type="ECO:0000313" key="3">
    <source>
        <dbReference type="Proteomes" id="UP000319728"/>
    </source>
</evidence>
<dbReference type="EMBL" id="VLLP01000001">
    <property type="protein sequence ID" value="TWJ28207.1"/>
    <property type="molecule type" value="Genomic_DNA"/>
</dbReference>
<sequence length="171" mass="18446">MGDVGCGSPRLRNSSSSPPRGATASPPGAAFLRWISSDDLLDRPRCVPGGDQVGERVSLAYDATTMVVRAVESLATRLHHDDSPRWRPEAVNPVGVHAEVLRQIDGDGYRGISGLLRVDVDSGVPEQKRLAMMRVERVPDVTAEPVEVFHCGVADTWQQDPPCAASRPAVR</sequence>
<accession>A0A562WEA8</accession>
<reference evidence="2 3" key="1">
    <citation type="submission" date="2019-07" db="EMBL/GenBank/DDBJ databases">
        <title>R&amp;d 2014.</title>
        <authorList>
            <person name="Klenk H.-P."/>
        </authorList>
    </citation>
    <scope>NUCLEOTIDE SEQUENCE [LARGE SCALE GENOMIC DNA]</scope>
    <source>
        <strain evidence="2 3">DSM 43912</strain>
    </source>
</reference>
<feature type="region of interest" description="Disordered" evidence="1">
    <location>
        <begin position="1"/>
        <end position="28"/>
    </location>
</feature>
<protein>
    <submittedName>
        <fullName evidence="2">Uncharacterized protein</fullName>
    </submittedName>
</protein>
<dbReference type="RefSeq" id="WP_145816350.1">
    <property type="nucleotide sequence ID" value="NZ_AP023438.1"/>
</dbReference>
<dbReference type="AlphaFoldDB" id="A0A562WEA8"/>
<organism evidence="2 3">
    <name type="scientific">Micromonospora sagamiensis</name>
    <dbReference type="NCBI Taxonomy" id="47875"/>
    <lineage>
        <taxon>Bacteria</taxon>
        <taxon>Bacillati</taxon>
        <taxon>Actinomycetota</taxon>
        <taxon>Actinomycetes</taxon>
        <taxon>Micromonosporales</taxon>
        <taxon>Micromonosporaceae</taxon>
        <taxon>Micromonospora</taxon>
    </lineage>
</organism>
<comment type="caution">
    <text evidence="2">The sequence shown here is derived from an EMBL/GenBank/DDBJ whole genome shotgun (WGS) entry which is preliminary data.</text>
</comment>
<proteinExistence type="predicted"/>
<name>A0A562WEA8_9ACTN</name>
<evidence type="ECO:0000256" key="1">
    <source>
        <dbReference type="SAM" id="MobiDB-lite"/>
    </source>
</evidence>
<feature type="compositionally biased region" description="Low complexity" evidence="1">
    <location>
        <begin position="8"/>
        <end position="20"/>
    </location>
</feature>
<gene>
    <name evidence="2" type="ORF">JD81_01710</name>
</gene>